<proteinExistence type="predicted"/>
<dbReference type="EMBL" id="JANPWB010000012">
    <property type="protein sequence ID" value="KAJ1119772.1"/>
    <property type="molecule type" value="Genomic_DNA"/>
</dbReference>
<reference evidence="2" key="1">
    <citation type="journal article" date="2022" name="bioRxiv">
        <title>Sequencing and chromosome-scale assembly of the giantPleurodeles waltlgenome.</title>
        <authorList>
            <person name="Brown T."/>
            <person name="Elewa A."/>
            <person name="Iarovenko S."/>
            <person name="Subramanian E."/>
            <person name="Araus A.J."/>
            <person name="Petzold A."/>
            <person name="Susuki M."/>
            <person name="Suzuki K.-i.T."/>
            <person name="Hayashi T."/>
            <person name="Toyoda A."/>
            <person name="Oliveira C."/>
            <person name="Osipova E."/>
            <person name="Leigh N.D."/>
            <person name="Simon A."/>
            <person name="Yun M.H."/>
        </authorList>
    </citation>
    <scope>NUCLEOTIDE SEQUENCE</scope>
    <source>
        <strain evidence="2">20211129_DDA</strain>
        <tissue evidence="2">Liver</tissue>
    </source>
</reference>
<evidence type="ECO:0000313" key="3">
    <source>
        <dbReference type="Proteomes" id="UP001066276"/>
    </source>
</evidence>
<feature type="region of interest" description="Disordered" evidence="1">
    <location>
        <begin position="34"/>
        <end position="99"/>
    </location>
</feature>
<accession>A0AAV7NUS9</accession>
<keyword evidence="3" id="KW-1185">Reference proteome</keyword>
<comment type="caution">
    <text evidence="2">The sequence shown here is derived from an EMBL/GenBank/DDBJ whole genome shotgun (WGS) entry which is preliminary data.</text>
</comment>
<sequence length="128" mass="13824">MVANAQRGAKRSHTVTLLEALMLRVDTVDQVMASLRAQPSAPESVPSDQTDKSGRRKYLPGRHSPQCRRRCVGRRRAKVARQAVGNGETHPSAGDRSDVGFGRTGLIPAFFMPVDGSIVDSVLCGSDH</sequence>
<dbReference type="Proteomes" id="UP001066276">
    <property type="component" value="Chromosome 8"/>
</dbReference>
<protein>
    <submittedName>
        <fullName evidence="2">Uncharacterized protein</fullName>
    </submittedName>
</protein>
<name>A0AAV7NUS9_PLEWA</name>
<organism evidence="2 3">
    <name type="scientific">Pleurodeles waltl</name>
    <name type="common">Iberian ribbed newt</name>
    <dbReference type="NCBI Taxonomy" id="8319"/>
    <lineage>
        <taxon>Eukaryota</taxon>
        <taxon>Metazoa</taxon>
        <taxon>Chordata</taxon>
        <taxon>Craniata</taxon>
        <taxon>Vertebrata</taxon>
        <taxon>Euteleostomi</taxon>
        <taxon>Amphibia</taxon>
        <taxon>Batrachia</taxon>
        <taxon>Caudata</taxon>
        <taxon>Salamandroidea</taxon>
        <taxon>Salamandridae</taxon>
        <taxon>Pleurodelinae</taxon>
        <taxon>Pleurodeles</taxon>
    </lineage>
</organism>
<feature type="compositionally biased region" description="Basic residues" evidence="1">
    <location>
        <begin position="54"/>
        <end position="79"/>
    </location>
</feature>
<evidence type="ECO:0000313" key="2">
    <source>
        <dbReference type="EMBL" id="KAJ1119772.1"/>
    </source>
</evidence>
<dbReference type="AlphaFoldDB" id="A0AAV7NUS9"/>
<gene>
    <name evidence="2" type="ORF">NDU88_007957</name>
</gene>
<evidence type="ECO:0000256" key="1">
    <source>
        <dbReference type="SAM" id="MobiDB-lite"/>
    </source>
</evidence>